<organism evidence="2 3">
    <name type="scientific">Roseivirga spongicola</name>
    <dbReference type="NCBI Taxonomy" id="333140"/>
    <lineage>
        <taxon>Bacteria</taxon>
        <taxon>Pseudomonadati</taxon>
        <taxon>Bacteroidota</taxon>
        <taxon>Cytophagia</taxon>
        <taxon>Cytophagales</taxon>
        <taxon>Roseivirgaceae</taxon>
        <taxon>Roseivirga</taxon>
    </lineage>
</organism>
<feature type="domain" description="Cyclic nucleotide-binding" evidence="1">
    <location>
        <begin position="14"/>
        <end position="116"/>
    </location>
</feature>
<sequence>MEEMHHGLRKSIEKFVTLKDEEWEEIRFAWKSFSFHKNEPVTSMGEVEKYFYYIDNGLLRGYFEKNGQEYNMGFSYNGEFSGVYDSLIFQKPSDWNVEALEDTVGLKLHHNQLVELQERFPVIKEWLFKFNQQVMFGLGIFIRSLLADSAEEKFERLMTQSPHIIQIVPQKHLASYLGMTPETFSRMRKKWAT</sequence>
<keyword evidence="3" id="KW-1185">Reference proteome</keyword>
<dbReference type="STRING" id="333140.AWW68_00835"/>
<dbReference type="InterPro" id="IPR014710">
    <property type="entry name" value="RmlC-like_jellyroll"/>
</dbReference>
<dbReference type="InterPro" id="IPR018490">
    <property type="entry name" value="cNMP-bd_dom_sf"/>
</dbReference>
<dbReference type="Pfam" id="PF00027">
    <property type="entry name" value="cNMP_binding"/>
    <property type="match status" value="1"/>
</dbReference>
<evidence type="ECO:0000259" key="1">
    <source>
        <dbReference type="PROSITE" id="PS50042"/>
    </source>
</evidence>
<evidence type="ECO:0000313" key="3">
    <source>
        <dbReference type="Proteomes" id="UP000075606"/>
    </source>
</evidence>
<accession>A0A150XF90</accession>
<dbReference type="PROSITE" id="PS50042">
    <property type="entry name" value="CNMP_BINDING_3"/>
    <property type="match status" value="1"/>
</dbReference>
<comment type="caution">
    <text evidence="2">The sequence shown here is derived from an EMBL/GenBank/DDBJ whole genome shotgun (WGS) entry which is preliminary data.</text>
</comment>
<name>A0A150XF90_9BACT</name>
<reference evidence="2 3" key="1">
    <citation type="submission" date="2016-01" db="EMBL/GenBank/DDBJ databases">
        <title>Genome sequencing of Roseivirga spongicola UST030701-084.</title>
        <authorList>
            <person name="Selvaratnam C."/>
            <person name="Thevarajoo S."/>
            <person name="Goh K.M."/>
            <person name="Ee R."/>
            <person name="Chan K.-G."/>
            <person name="Chong C.S."/>
        </authorList>
    </citation>
    <scope>NUCLEOTIDE SEQUENCE [LARGE SCALE GENOMIC DNA]</scope>
    <source>
        <strain evidence="2 3">UST030701-084</strain>
    </source>
</reference>
<dbReference type="CDD" id="cd00038">
    <property type="entry name" value="CAP_ED"/>
    <property type="match status" value="1"/>
</dbReference>
<dbReference type="SUPFAM" id="SSF51206">
    <property type="entry name" value="cAMP-binding domain-like"/>
    <property type="match status" value="1"/>
</dbReference>
<protein>
    <recommendedName>
        <fullName evidence="1">Cyclic nucleotide-binding domain-containing protein</fullName>
    </recommendedName>
</protein>
<evidence type="ECO:0000313" key="2">
    <source>
        <dbReference type="EMBL" id="KYG77344.1"/>
    </source>
</evidence>
<dbReference type="Gene3D" id="2.60.120.10">
    <property type="entry name" value="Jelly Rolls"/>
    <property type="match status" value="1"/>
</dbReference>
<dbReference type="InterPro" id="IPR000595">
    <property type="entry name" value="cNMP-bd_dom"/>
</dbReference>
<proteinExistence type="predicted"/>
<gene>
    <name evidence="2" type="ORF">AWW68_00835</name>
</gene>
<dbReference type="EMBL" id="LRPC01000001">
    <property type="protein sequence ID" value="KYG77344.1"/>
    <property type="molecule type" value="Genomic_DNA"/>
</dbReference>
<dbReference type="AlphaFoldDB" id="A0A150XF90"/>
<dbReference type="Proteomes" id="UP000075606">
    <property type="component" value="Unassembled WGS sequence"/>
</dbReference>